<dbReference type="Gene3D" id="1.25.40.10">
    <property type="entry name" value="Tetratricopeptide repeat domain"/>
    <property type="match status" value="1"/>
</dbReference>
<dbReference type="EMBL" id="UGXG01000002">
    <property type="protein sequence ID" value="SUG46467.1"/>
    <property type="molecule type" value="Genomic_DNA"/>
</dbReference>
<dbReference type="Proteomes" id="UP000254741">
    <property type="component" value="Unassembled WGS sequence"/>
</dbReference>
<accession>A0A379T715</accession>
<evidence type="ECO:0000313" key="2">
    <source>
        <dbReference type="Proteomes" id="UP000254741"/>
    </source>
</evidence>
<dbReference type="SUPFAM" id="SSF81901">
    <property type="entry name" value="HCP-like"/>
    <property type="match status" value="1"/>
</dbReference>
<name>A0A379T715_SALER</name>
<dbReference type="InterPro" id="IPR011990">
    <property type="entry name" value="TPR-like_helical_dom_sf"/>
</dbReference>
<dbReference type="AlphaFoldDB" id="A0A379T715"/>
<organism evidence="1 2">
    <name type="scientific">Salmonella enterica subsp. arizonae</name>
    <dbReference type="NCBI Taxonomy" id="59203"/>
    <lineage>
        <taxon>Bacteria</taxon>
        <taxon>Pseudomonadati</taxon>
        <taxon>Pseudomonadota</taxon>
        <taxon>Gammaproteobacteria</taxon>
        <taxon>Enterobacterales</taxon>
        <taxon>Enterobacteriaceae</taxon>
        <taxon>Salmonella</taxon>
    </lineage>
</organism>
<protein>
    <submittedName>
        <fullName evidence="1">Tetratricopeptide repeat protein</fullName>
    </submittedName>
</protein>
<evidence type="ECO:0000313" key="1">
    <source>
        <dbReference type="EMBL" id="SUG46467.1"/>
    </source>
</evidence>
<sequence length="51" mass="6135">MYADSDYVIPDYKLAIKWLEKSVKQGAYFSYFVIGYHYNYGKNFPLNKKTR</sequence>
<gene>
    <name evidence="1" type="ORF">NCTC8297_01695</name>
</gene>
<proteinExistence type="predicted"/>
<reference evidence="1 2" key="1">
    <citation type="submission" date="2018-06" db="EMBL/GenBank/DDBJ databases">
        <authorList>
            <consortium name="Pathogen Informatics"/>
            <person name="Doyle S."/>
        </authorList>
    </citation>
    <scope>NUCLEOTIDE SEQUENCE [LARGE SCALE GENOMIC DNA]</scope>
    <source>
        <strain evidence="1 2">NCTC8297</strain>
    </source>
</reference>
<dbReference type="RefSeq" id="WP_232081981.1">
    <property type="nucleotide sequence ID" value="NZ_VXJW01000003.1"/>
</dbReference>